<gene>
    <name evidence="1" type="ORF">B0A64_04125</name>
</gene>
<sequence length="85" mass="10042">MFESRKGNRDSRADFERELNILGENLRNGKMFFTEGTRKSTRDLTKVRYSPNKRVNLNTITEMVRTLAMSVNFDREKINPNIENE</sequence>
<dbReference type="EMBL" id="MUGS01000005">
    <property type="protein sequence ID" value="OXG08621.1"/>
    <property type="molecule type" value="Genomic_DNA"/>
</dbReference>
<organism evidence="1 2">
    <name type="scientific">Flavobacterium araucananum</name>
    <dbReference type="NCBI Taxonomy" id="946678"/>
    <lineage>
        <taxon>Bacteria</taxon>
        <taxon>Pseudomonadati</taxon>
        <taxon>Bacteroidota</taxon>
        <taxon>Flavobacteriia</taxon>
        <taxon>Flavobacteriales</taxon>
        <taxon>Flavobacteriaceae</taxon>
        <taxon>Flavobacterium</taxon>
    </lineage>
</organism>
<evidence type="ECO:0000313" key="1">
    <source>
        <dbReference type="EMBL" id="OXG08621.1"/>
    </source>
</evidence>
<dbReference type="RefSeq" id="WP_089478289.1">
    <property type="nucleotide sequence ID" value="NZ_MUGS01000005.1"/>
</dbReference>
<evidence type="ECO:0000313" key="2">
    <source>
        <dbReference type="Proteomes" id="UP000214684"/>
    </source>
</evidence>
<accession>A0A227PFA5</accession>
<name>A0A227PFA5_9FLAO</name>
<keyword evidence="2" id="KW-1185">Reference proteome</keyword>
<dbReference type="OrthoDB" id="1269301at2"/>
<protein>
    <submittedName>
        <fullName evidence="1">Uncharacterized protein</fullName>
    </submittedName>
</protein>
<dbReference type="Proteomes" id="UP000214684">
    <property type="component" value="Unassembled WGS sequence"/>
</dbReference>
<reference evidence="1 2" key="1">
    <citation type="submission" date="2016-11" db="EMBL/GenBank/DDBJ databases">
        <title>Whole genomes of Flavobacteriaceae.</title>
        <authorList>
            <person name="Stine C."/>
            <person name="Li C."/>
            <person name="Tadesse D."/>
        </authorList>
    </citation>
    <scope>NUCLEOTIDE SEQUENCE [LARGE SCALE GENOMIC DNA]</scope>
    <source>
        <strain evidence="1 2">DSM 24704</strain>
    </source>
</reference>
<dbReference type="AlphaFoldDB" id="A0A227PFA5"/>
<comment type="caution">
    <text evidence="1">The sequence shown here is derived from an EMBL/GenBank/DDBJ whole genome shotgun (WGS) entry which is preliminary data.</text>
</comment>
<proteinExistence type="predicted"/>